<dbReference type="Pfam" id="PF13499">
    <property type="entry name" value="EF-hand_7"/>
    <property type="match status" value="2"/>
</dbReference>
<dbReference type="FunFam" id="1.10.238.10:FF:000003">
    <property type="entry name" value="Calmodulin A"/>
    <property type="match status" value="1"/>
</dbReference>
<dbReference type="InterPro" id="IPR018247">
    <property type="entry name" value="EF_Hand_1_Ca_BS"/>
</dbReference>
<proteinExistence type="inferred from homology"/>
<gene>
    <name evidence="18" type="ORF">SEMRO_2223_G319690.1</name>
</gene>
<name>A0A9N8EZ89_9STRA</name>
<evidence type="ECO:0000256" key="7">
    <source>
        <dbReference type="ARBA" id="ARBA00022741"/>
    </source>
</evidence>
<evidence type="ECO:0000259" key="17">
    <source>
        <dbReference type="PROSITE" id="PS50222"/>
    </source>
</evidence>
<dbReference type="SUPFAM" id="SSF47473">
    <property type="entry name" value="EF-hand"/>
    <property type="match status" value="1"/>
</dbReference>
<evidence type="ECO:0000256" key="10">
    <source>
        <dbReference type="ARBA" id="ARBA00022840"/>
    </source>
</evidence>
<dbReference type="SUPFAM" id="SSF56112">
    <property type="entry name" value="Protein kinase-like (PK-like)"/>
    <property type="match status" value="1"/>
</dbReference>
<feature type="domain" description="EF-hand" evidence="17">
    <location>
        <begin position="342"/>
        <end position="377"/>
    </location>
</feature>
<dbReference type="GO" id="GO:0005524">
    <property type="term" value="F:ATP binding"/>
    <property type="evidence" value="ECO:0007669"/>
    <property type="project" value="UniProtKB-UniRule"/>
</dbReference>
<comment type="caution">
    <text evidence="18">The sequence shown here is derived from an EMBL/GenBank/DDBJ whole genome shotgun (WGS) entry which is preliminary data.</text>
</comment>
<dbReference type="InterPro" id="IPR002048">
    <property type="entry name" value="EF_hand_dom"/>
</dbReference>
<dbReference type="InterPro" id="IPR017441">
    <property type="entry name" value="Protein_kinase_ATP_BS"/>
</dbReference>
<dbReference type="Gene3D" id="1.10.510.10">
    <property type="entry name" value="Transferase(Phosphotransferase) domain 1"/>
    <property type="match status" value="1"/>
</dbReference>
<dbReference type="FunFam" id="3.30.200.20:FF:000315">
    <property type="entry name" value="Calcium-dependent protein kinase 3"/>
    <property type="match status" value="1"/>
</dbReference>
<keyword evidence="9" id="KW-0106">Calcium</keyword>
<comment type="catalytic activity">
    <reaction evidence="12">
        <text>L-threonyl-[protein] + ATP = O-phospho-L-threonyl-[protein] + ADP + H(+)</text>
        <dbReference type="Rhea" id="RHEA:46608"/>
        <dbReference type="Rhea" id="RHEA-COMP:11060"/>
        <dbReference type="Rhea" id="RHEA-COMP:11605"/>
        <dbReference type="ChEBI" id="CHEBI:15378"/>
        <dbReference type="ChEBI" id="CHEBI:30013"/>
        <dbReference type="ChEBI" id="CHEBI:30616"/>
        <dbReference type="ChEBI" id="CHEBI:61977"/>
        <dbReference type="ChEBI" id="CHEBI:456216"/>
        <dbReference type="EC" id="2.7.11.1"/>
    </reaction>
</comment>
<evidence type="ECO:0000256" key="12">
    <source>
        <dbReference type="ARBA" id="ARBA00047899"/>
    </source>
</evidence>
<organism evidence="18 19">
    <name type="scientific">Seminavis robusta</name>
    <dbReference type="NCBI Taxonomy" id="568900"/>
    <lineage>
        <taxon>Eukaryota</taxon>
        <taxon>Sar</taxon>
        <taxon>Stramenopiles</taxon>
        <taxon>Ochrophyta</taxon>
        <taxon>Bacillariophyta</taxon>
        <taxon>Bacillariophyceae</taxon>
        <taxon>Bacillariophycidae</taxon>
        <taxon>Naviculales</taxon>
        <taxon>Naviculaceae</taxon>
        <taxon>Seminavis</taxon>
    </lineage>
</organism>
<keyword evidence="5" id="KW-0479">Metal-binding</keyword>
<protein>
    <recommendedName>
        <fullName evidence="2">non-specific serine/threonine protein kinase</fullName>
        <ecNumber evidence="2">2.7.11.1</ecNumber>
    </recommendedName>
</protein>
<dbReference type="PROSITE" id="PS00107">
    <property type="entry name" value="PROTEIN_KINASE_ATP"/>
    <property type="match status" value="1"/>
</dbReference>
<evidence type="ECO:0000259" key="16">
    <source>
        <dbReference type="PROSITE" id="PS50011"/>
    </source>
</evidence>
<dbReference type="EMBL" id="CAICTM010002221">
    <property type="protein sequence ID" value="CAB9528424.1"/>
    <property type="molecule type" value="Genomic_DNA"/>
</dbReference>
<dbReference type="InterPro" id="IPR011992">
    <property type="entry name" value="EF-hand-dom_pair"/>
</dbReference>
<dbReference type="CDD" id="cd00051">
    <property type="entry name" value="EFh"/>
    <property type="match status" value="1"/>
</dbReference>
<feature type="domain" description="EF-hand" evidence="17">
    <location>
        <begin position="379"/>
        <end position="414"/>
    </location>
</feature>
<evidence type="ECO:0000313" key="19">
    <source>
        <dbReference type="Proteomes" id="UP001153069"/>
    </source>
</evidence>
<keyword evidence="10 14" id="KW-0067">ATP-binding</keyword>
<dbReference type="AlphaFoldDB" id="A0A9N8EZ89"/>
<evidence type="ECO:0000256" key="8">
    <source>
        <dbReference type="ARBA" id="ARBA00022777"/>
    </source>
</evidence>
<evidence type="ECO:0000256" key="11">
    <source>
        <dbReference type="ARBA" id="ARBA00024334"/>
    </source>
</evidence>
<evidence type="ECO:0000256" key="6">
    <source>
        <dbReference type="ARBA" id="ARBA00022737"/>
    </source>
</evidence>
<dbReference type="Gene3D" id="1.10.238.10">
    <property type="entry name" value="EF-hand"/>
    <property type="match status" value="2"/>
</dbReference>
<dbReference type="GO" id="GO:0004674">
    <property type="term" value="F:protein serine/threonine kinase activity"/>
    <property type="evidence" value="ECO:0007669"/>
    <property type="project" value="UniProtKB-KW"/>
</dbReference>
<dbReference type="PROSITE" id="PS50222">
    <property type="entry name" value="EF_HAND_2"/>
    <property type="match status" value="4"/>
</dbReference>
<dbReference type="GO" id="GO:0005509">
    <property type="term" value="F:calcium ion binding"/>
    <property type="evidence" value="ECO:0007669"/>
    <property type="project" value="InterPro"/>
</dbReference>
<keyword evidence="19" id="KW-1185">Reference proteome</keyword>
<keyword evidence="8 18" id="KW-0418">Kinase</keyword>
<dbReference type="PROSITE" id="PS50011">
    <property type="entry name" value="PROTEIN_KINASE_DOM"/>
    <property type="match status" value="1"/>
</dbReference>
<evidence type="ECO:0000256" key="9">
    <source>
        <dbReference type="ARBA" id="ARBA00022837"/>
    </source>
</evidence>
<comment type="similarity">
    <text evidence="11">Belongs to the protein kinase superfamily. Ser/Thr protein kinase family. CDPK subfamily.</text>
</comment>
<dbReference type="Pfam" id="PF00069">
    <property type="entry name" value="Pkinase"/>
    <property type="match status" value="1"/>
</dbReference>
<evidence type="ECO:0000256" key="3">
    <source>
        <dbReference type="ARBA" id="ARBA00022527"/>
    </source>
</evidence>
<keyword evidence="3 15" id="KW-0723">Serine/threonine-protein kinase</keyword>
<dbReference type="EC" id="2.7.11.1" evidence="2"/>
<reference evidence="18" key="1">
    <citation type="submission" date="2020-06" db="EMBL/GenBank/DDBJ databases">
        <authorList>
            <consortium name="Plant Systems Biology data submission"/>
        </authorList>
    </citation>
    <scope>NUCLEOTIDE SEQUENCE</scope>
    <source>
        <strain evidence="18">D6</strain>
    </source>
</reference>
<evidence type="ECO:0000256" key="1">
    <source>
        <dbReference type="ARBA" id="ARBA00001946"/>
    </source>
</evidence>
<evidence type="ECO:0000313" key="18">
    <source>
        <dbReference type="EMBL" id="CAB9528424.1"/>
    </source>
</evidence>
<evidence type="ECO:0000256" key="5">
    <source>
        <dbReference type="ARBA" id="ARBA00022723"/>
    </source>
</evidence>
<evidence type="ECO:0000256" key="15">
    <source>
        <dbReference type="RuleBase" id="RU000304"/>
    </source>
</evidence>
<dbReference type="InterPro" id="IPR008271">
    <property type="entry name" value="Ser/Thr_kinase_AS"/>
</dbReference>
<dbReference type="InterPro" id="IPR011009">
    <property type="entry name" value="Kinase-like_dom_sf"/>
</dbReference>
<comment type="catalytic activity">
    <reaction evidence="13">
        <text>L-seryl-[protein] + ATP = O-phospho-L-seryl-[protein] + ADP + H(+)</text>
        <dbReference type="Rhea" id="RHEA:17989"/>
        <dbReference type="Rhea" id="RHEA-COMP:9863"/>
        <dbReference type="Rhea" id="RHEA-COMP:11604"/>
        <dbReference type="ChEBI" id="CHEBI:15378"/>
        <dbReference type="ChEBI" id="CHEBI:29999"/>
        <dbReference type="ChEBI" id="CHEBI:30616"/>
        <dbReference type="ChEBI" id="CHEBI:83421"/>
        <dbReference type="ChEBI" id="CHEBI:456216"/>
        <dbReference type="EC" id="2.7.11.1"/>
    </reaction>
</comment>
<dbReference type="Gene3D" id="3.30.200.20">
    <property type="entry name" value="Phosphorylase Kinase, domain 1"/>
    <property type="match status" value="1"/>
</dbReference>
<evidence type="ECO:0000256" key="2">
    <source>
        <dbReference type="ARBA" id="ARBA00012513"/>
    </source>
</evidence>
<dbReference type="SMART" id="SM00054">
    <property type="entry name" value="EFh"/>
    <property type="match status" value="4"/>
</dbReference>
<feature type="domain" description="Protein kinase" evidence="16">
    <location>
        <begin position="36"/>
        <end position="294"/>
    </location>
</feature>
<dbReference type="PANTHER" id="PTHR24349">
    <property type="entry name" value="SERINE/THREONINE-PROTEIN KINASE"/>
    <property type="match status" value="1"/>
</dbReference>
<feature type="domain" description="EF-hand" evidence="17">
    <location>
        <begin position="415"/>
        <end position="450"/>
    </location>
</feature>
<keyword evidence="4" id="KW-0808">Transferase</keyword>
<dbReference type="SMART" id="SM00220">
    <property type="entry name" value="S_TKc"/>
    <property type="match status" value="1"/>
</dbReference>
<evidence type="ECO:0000256" key="14">
    <source>
        <dbReference type="PROSITE-ProRule" id="PRU10141"/>
    </source>
</evidence>
<dbReference type="PROSITE" id="PS00108">
    <property type="entry name" value="PROTEIN_KINASE_ST"/>
    <property type="match status" value="1"/>
</dbReference>
<dbReference type="FunFam" id="1.10.238.10:FF:000585">
    <property type="entry name" value="Calcium-dependent protein kinase-a"/>
    <property type="match status" value="1"/>
</dbReference>
<dbReference type="PROSITE" id="PS00018">
    <property type="entry name" value="EF_HAND_1"/>
    <property type="match status" value="4"/>
</dbReference>
<evidence type="ECO:0000256" key="13">
    <source>
        <dbReference type="ARBA" id="ARBA00048679"/>
    </source>
</evidence>
<dbReference type="InterPro" id="IPR050205">
    <property type="entry name" value="CDPK_Ser/Thr_kinases"/>
</dbReference>
<sequence>MGKMRRLFKNVKEGFKVSRKSFVLQHDKNEKFKDHYSLKEQLGSGNYGTVHACMHLDSKDIRAVKILKKEKIQDDSFRNEIDTLKELDHPNILKIFESFEDDKNYYVVTEFCDGGELFEEIIEWGKFTEEDAAVLMKQILTCVNYCHKRNFVHRDLKPENILLEKDKGFDCLKICDFGTAKIFDEDAGSAKARLKDSVGSPYYIAPEVLAGSYGAKCDVWSCGVIAYIVLSGVPPFNGFSDEEIYDRIMEGKYNFDGDEWSDISDEAVDFISSLLTYEEQDRPSASEALTHKWLDAAKMELTESYTKKEAVTSLSNLASFNAQQKLKQATYTFIVSQLLTKQEKEKIDSIFRAMDVDSDGKLSKDEIKMGYKEHFGKSLDDDEIDTIFSRVDSDMSGEIDYSEFVMATMNQRNLASQNRLESAFRAFDRDGNGQISPEEVRIILSAGQSGGIDEKTVAKIIADVDRDGDGQVSFSEFCDMMSKNII</sequence>
<feature type="binding site" evidence="14">
    <location>
        <position position="65"/>
    </location>
    <ligand>
        <name>ATP</name>
        <dbReference type="ChEBI" id="CHEBI:30616"/>
    </ligand>
</feature>
<dbReference type="Proteomes" id="UP001153069">
    <property type="component" value="Unassembled WGS sequence"/>
</dbReference>
<accession>A0A9N8EZ89</accession>
<comment type="cofactor">
    <cofactor evidence="1">
        <name>Mg(2+)</name>
        <dbReference type="ChEBI" id="CHEBI:18420"/>
    </cofactor>
</comment>
<feature type="domain" description="EF-hand" evidence="17">
    <location>
        <begin position="452"/>
        <end position="486"/>
    </location>
</feature>
<keyword evidence="7 14" id="KW-0547">Nucleotide-binding</keyword>
<evidence type="ECO:0000256" key="4">
    <source>
        <dbReference type="ARBA" id="ARBA00022679"/>
    </source>
</evidence>
<dbReference type="FunFam" id="1.10.510.10:FF:000571">
    <property type="entry name" value="Maternal embryonic leucine zipper kinase"/>
    <property type="match status" value="1"/>
</dbReference>
<dbReference type="CDD" id="cd05117">
    <property type="entry name" value="STKc_CAMK"/>
    <property type="match status" value="1"/>
</dbReference>
<dbReference type="InterPro" id="IPR000719">
    <property type="entry name" value="Prot_kinase_dom"/>
</dbReference>
<dbReference type="OrthoDB" id="40902at2759"/>
<keyword evidence="6" id="KW-0677">Repeat</keyword>